<protein>
    <recommendedName>
        <fullName evidence="2">Myb/SANT-like domain-containing protein</fullName>
    </recommendedName>
</protein>
<feature type="region of interest" description="Disordered" evidence="1">
    <location>
        <begin position="151"/>
        <end position="219"/>
    </location>
</feature>
<accession>A0A067JVI1</accession>
<feature type="region of interest" description="Disordered" evidence="1">
    <location>
        <begin position="1"/>
        <end position="20"/>
    </location>
</feature>
<feature type="compositionally biased region" description="Low complexity" evidence="1">
    <location>
        <begin position="209"/>
        <end position="219"/>
    </location>
</feature>
<dbReference type="PANTHER" id="PTHR47584">
    <property type="match status" value="1"/>
</dbReference>
<evidence type="ECO:0000313" key="4">
    <source>
        <dbReference type="Proteomes" id="UP000027138"/>
    </source>
</evidence>
<dbReference type="STRING" id="180498.A0A067JVI1"/>
<organism evidence="3 4">
    <name type="scientific">Jatropha curcas</name>
    <name type="common">Barbados nut</name>
    <dbReference type="NCBI Taxonomy" id="180498"/>
    <lineage>
        <taxon>Eukaryota</taxon>
        <taxon>Viridiplantae</taxon>
        <taxon>Streptophyta</taxon>
        <taxon>Embryophyta</taxon>
        <taxon>Tracheophyta</taxon>
        <taxon>Spermatophyta</taxon>
        <taxon>Magnoliopsida</taxon>
        <taxon>eudicotyledons</taxon>
        <taxon>Gunneridae</taxon>
        <taxon>Pentapetalae</taxon>
        <taxon>rosids</taxon>
        <taxon>fabids</taxon>
        <taxon>Malpighiales</taxon>
        <taxon>Euphorbiaceae</taxon>
        <taxon>Crotonoideae</taxon>
        <taxon>Jatropheae</taxon>
        <taxon>Jatropha</taxon>
    </lineage>
</organism>
<dbReference type="OrthoDB" id="76215at2759"/>
<feature type="compositionally biased region" description="Polar residues" evidence="1">
    <location>
        <begin position="8"/>
        <end position="20"/>
    </location>
</feature>
<evidence type="ECO:0000313" key="3">
    <source>
        <dbReference type="EMBL" id="KDP24000.1"/>
    </source>
</evidence>
<keyword evidence="4" id="KW-1185">Reference proteome</keyword>
<feature type="compositionally biased region" description="Acidic residues" evidence="1">
    <location>
        <begin position="185"/>
        <end position="201"/>
    </location>
</feature>
<dbReference type="InterPro" id="IPR024752">
    <property type="entry name" value="Myb/SANT-like_dom"/>
</dbReference>
<proteinExistence type="predicted"/>
<name>A0A067JVI1_JATCU</name>
<evidence type="ECO:0000256" key="1">
    <source>
        <dbReference type="SAM" id="MobiDB-lite"/>
    </source>
</evidence>
<dbReference type="KEGG" id="jcu:105647122"/>
<dbReference type="Proteomes" id="UP000027138">
    <property type="component" value="Unassembled WGS sequence"/>
</dbReference>
<dbReference type="AlphaFoldDB" id="A0A067JVI1"/>
<dbReference type="Pfam" id="PF12776">
    <property type="entry name" value="Myb_DNA-bind_3"/>
    <property type="match status" value="1"/>
</dbReference>
<evidence type="ECO:0000259" key="2">
    <source>
        <dbReference type="Pfam" id="PF12776"/>
    </source>
</evidence>
<feature type="domain" description="Myb/SANT-like" evidence="2">
    <location>
        <begin position="23"/>
        <end position="118"/>
    </location>
</feature>
<dbReference type="PANTHER" id="PTHR47584:SF9">
    <property type="entry name" value="L10-INTERACTING MYB DOMAIN-CONTAINING PROTEIN-LIKE"/>
    <property type="match status" value="1"/>
</dbReference>
<reference evidence="3 4" key="1">
    <citation type="journal article" date="2014" name="PLoS ONE">
        <title>Global Analysis of Gene Expression Profiles in Physic Nut (Jatropha curcas L.) Seedlings Exposed to Salt Stress.</title>
        <authorList>
            <person name="Zhang L."/>
            <person name="Zhang C."/>
            <person name="Wu P."/>
            <person name="Chen Y."/>
            <person name="Li M."/>
            <person name="Jiang H."/>
            <person name="Wu G."/>
        </authorList>
    </citation>
    <scope>NUCLEOTIDE SEQUENCE [LARGE SCALE GENOMIC DNA]</scope>
    <source>
        <strain evidence="4">cv. GZQX0401</strain>
        <tissue evidence="3">Young leaves</tissue>
    </source>
</reference>
<dbReference type="InterPro" id="IPR045026">
    <property type="entry name" value="LIMYB"/>
</dbReference>
<sequence>MATRVTRSRQGLTQQPEPQSRARWTTGLTKIFADLLVDQVQKGNKLNNNSFNKKAWTVMCDEFYQKTGLRWDKEQLKNRYSVMKRQHSIVKSLINQREFCLDASTGNVIASNEAWNEYIKAHPDAEPIRVSGCPIFKQLGVIFSDALNNENHEESAEQEEEFPSSVPFERPFSTIREVEPLNTIQEDEESSESEDEDDVADDQEKYQPSTRSTTVVHSTSTALDSANAANRKRGRKGIDDAIAGAISHMAAASRLRTAAIRQISERYSVADCIKELDAMQGVEEGIYFAALDLFDNPNAREIFLSLKGDKRMIWLRGKCTAHLIS</sequence>
<gene>
    <name evidence="3" type="ORF">JCGZ_25388</name>
</gene>
<dbReference type="EMBL" id="KK915158">
    <property type="protein sequence ID" value="KDP24000.1"/>
    <property type="molecule type" value="Genomic_DNA"/>
</dbReference>